<dbReference type="AlphaFoldDB" id="A0A2J8B0Z5"/>
<comment type="caution">
    <text evidence="7">The sequence shown here is derived from an EMBL/GenBank/DDBJ whole genome shotgun (WGS) entry which is preliminary data.</text>
</comment>
<name>A0A2J8B0Z5_9FIRM</name>
<dbReference type="SMART" id="SM00470">
    <property type="entry name" value="ParB"/>
    <property type="match status" value="1"/>
</dbReference>
<dbReference type="Gene3D" id="3.90.1530.30">
    <property type="match status" value="1"/>
</dbReference>
<dbReference type="SUPFAM" id="SSF109709">
    <property type="entry name" value="KorB DNA-binding domain-like"/>
    <property type="match status" value="1"/>
</dbReference>
<dbReference type="Pfam" id="PF17762">
    <property type="entry name" value="HTH_ParB"/>
    <property type="match status" value="1"/>
</dbReference>
<feature type="compositionally biased region" description="Polar residues" evidence="5">
    <location>
        <begin position="34"/>
        <end position="45"/>
    </location>
</feature>
<evidence type="ECO:0000256" key="3">
    <source>
        <dbReference type="ARBA" id="ARBA00022829"/>
    </source>
</evidence>
<evidence type="ECO:0000256" key="5">
    <source>
        <dbReference type="SAM" id="MobiDB-lite"/>
    </source>
</evidence>
<gene>
    <name evidence="7" type="ORF">B7R76_06330</name>
</gene>
<dbReference type="InterPro" id="IPR003115">
    <property type="entry name" value="ParB_N"/>
</dbReference>
<dbReference type="GO" id="GO:0007059">
    <property type="term" value="P:chromosome segregation"/>
    <property type="evidence" value="ECO:0007669"/>
    <property type="project" value="UniProtKB-KW"/>
</dbReference>
<comment type="subcellular location">
    <subcellularLocation>
        <location evidence="1">Cytoplasm</location>
        <location evidence="1">Nucleoid</location>
    </subcellularLocation>
</comment>
<dbReference type="FunFam" id="1.10.10.2830:FF:000001">
    <property type="entry name" value="Chromosome partitioning protein ParB"/>
    <property type="match status" value="1"/>
</dbReference>
<feature type="domain" description="HTH cro/C1-type" evidence="6">
    <location>
        <begin position="168"/>
        <end position="195"/>
    </location>
</feature>
<feature type="region of interest" description="Disordered" evidence="5">
    <location>
        <begin position="34"/>
        <end position="54"/>
    </location>
</feature>
<dbReference type="CDD" id="cd16393">
    <property type="entry name" value="SPO0J_N"/>
    <property type="match status" value="1"/>
</dbReference>
<dbReference type="Gene3D" id="1.10.10.2830">
    <property type="match status" value="1"/>
</dbReference>
<dbReference type="FunFam" id="3.90.1530.30:FF:000001">
    <property type="entry name" value="Chromosome partitioning protein ParB"/>
    <property type="match status" value="1"/>
</dbReference>
<accession>A0A2J8B0Z5</accession>
<sequence>MTKLPKGEKNKFSGLGRGLGALLNNEATNSLLRETDNQNESSSYKTNDDNNQRKESLFEKNKVYNVNINFVMPNENQPRKFFDKIKLEELANSIKNNGIIQPILVTKVTKDKYKIIAGERRWRAARLLGLKEVPILIRELTESEVLEQALIENIQRQDLNAIEEAEALTRLMDEHKLTQEEVSARVGKSRSSIANTLRLLSLPQSVQSLVIQDDLSAGHARALVAIKNEELQLSLAEEAINKDLSVRDIEKKIKKALTPPKEIDAQSEAYRLSLQEIEDLLTKSLGTKVQLREKNNKGRIVISYYSADDRERILEILENNNN</sequence>
<keyword evidence="3" id="KW-0159">Chromosome partition</keyword>
<reference evidence="8" key="1">
    <citation type="submission" date="2017-04" db="EMBL/GenBank/DDBJ databases">
        <authorList>
            <person name="Bumgarner R.E."/>
            <person name="Fredricks D.N."/>
            <person name="Srinivasan S."/>
        </authorList>
    </citation>
    <scope>NUCLEOTIDE SEQUENCE [LARGE SCALE GENOMIC DNA]</scope>
    <source>
        <strain evidence="8">KA00405</strain>
    </source>
</reference>
<dbReference type="GO" id="GO:0009295">
    <property type="term" value="C:nucleoid"/>
    <property type="evidence" value="ECO:0007669"/>
    <property type="project" value="UniProtKB-SubCell"/>
</dbReference>
<dbReference type="PROSITE" id="PS50943">
    <property type="entry name" value="HTH_CROC1"/>
    <property type="match status" value="1"/>
</dbReference>
<proteinExistence type="inferred from homology"/>
<dbReference type="EMBL" id="NBZD01000003">
    <property type="protein sequence ID" value="PNH18453.1"/>
    <property type="molecule type" value="Genomic_DNA"/>
</dbReference>
<dbReference type="GO" id="GO:0005694">
    <property type="term" value="C:chromosome"/>
    <property type="evidence" value="ECO:0007669"/>
    <property type="project" value="TreeGrafter"/>
</dbReference>
<dbReference type="GO" id="GO:0003677">
    <property type="term" value="F:DNA binding"/>
    <property type="evidence" value="ECO:0007669"/>
    <property type="project" value="UniProtKB-KW"/>
</dbReference>
<dbReference type="PANTHER" id="PTHR33375:SF1">
    <property type="entry name" value="CHROMOSOME-PARTITIONING PROTEIN PARB-RELATED"/>
    <property type="match status" value="1"/>
</dbReference>
<dbReference type="RefSeq" id="WP_102892650.1">
    <property type="nucleotide sequence ID" value="NZ_NBZD01000003.1"/>
</dbReference>
<dbReference type="Pfam" id="PF02195">
    <property type="entry name" value="ParB_N"/>
    <property type="match status" value="1"/>
</dbReference>
<keyword evidence="4" id="KW-0238">DNA-binding</keyword>
<evidence type="ECO:0000256" key="4">
    <source>
        <dbReference type="ARBA" id="ARBA00023125"/>
    </source>
</evidence>
<dbReference type="SUPFAM" id="SSF110849">
    <property type="entry name" value="ParB/Sulfiredoxin"/>
    <property type="match status" value="1"/>
</dbReference>
<evidence type="ECO:0000313" key="7">
    <source>
        <dbReference type="EMBL" id="PNH18453.1"/>
    </source>
</evidence>
<dbReference type="InterPro" id="IPR001387">
    <property type="entry name" value="Cro/C1-type_HTH"/>
</dbReference>
<evidence type="ECO:0000256" key="1">
    <source>
        <dbReference type="ARBA" id="ARBA00004453"/>
    </source>
</evidence>
<dbReference type="InterPro" id="IPR004437">
    <property type="entry name" value="ParB/RepB/Spo0J"/>
</dbReference>
<comment type="similarity">
    <text evidence="2">Belongs to the ParB family.</text>
</comment>
<dbReference type="Proteomes" id="UP000236394">
    <property type="component" value="Unassembled WGS sequence"/>
</dbReference>
<organism evidence="7 8">
    <name type="scientific">Mageeibacillus indolicus</name>
    <dbReference type="NCBI Taxonomy" id="884684"/>
    <lineage>
        <taxon>Bacteria</taxon>
        <taxon>Bacillati</taxon>
        <taxon>Bacillota</taxon>
        <taxon>Clostridia</taxon>
        <taxon>Eubacteriales</taxon>
        <taxon>Oscillospiraceae</taxon>
        <taxon>Mageeibacillus</taxon>
    </lineage>
</organism>
<evidence type="ECO:0000259" key="6">
    <source>
        <dbReference type="PROSITE" id="PS50943"/>
    </source>
</evidence>
<evidence type="ECO:0000313" key="8">
    <source>
        <dbReference type="Proteomes" id="UP000236394"/>
    </source>
</evidence>
<evidence type="ECO:0000256" key="2">
    <source>
        <dbReference type="ARBA" id="ARBA00006295"/>
    </source>
</evidence>
<dbReference type="InterPro" id="IPR036086">
    <property type="entry name" value="ParB/Sulfiredoxin_sf"/>
</dbReference>
<dbReference type="InterPro" id="IPR050336">
    <property type="entry name" value="Chromosome_partition/occlusion"/>
</dbReference>
<dbReference type="InterPro" id="IPR057240">
    <property type="entry name" value="ParB_dimer_C"/>
</dbReference>
<dbReference type="NCBIfam" id="TIGR00180">
    <property type="entry name" value="parB_part"/>
    <property type="match status" value="1"/>
</dbReference>
<dbReference type="Pfam" id="PF23552">
    <property type="entry name" value="ParB_C"/>
    <property type="match status" value="1"/>
</dbReference>
<dbReference type="PANTHER" id="PTHR33375">
    <property type="entry name" value="CHROMOSOME-PARTITIONING PROTEIN PARB-RELATED"/>
    <property type="match status" value="1"/>
</dbReference>
<protein>
    <submittedName>
        <fullName evidence="7">Chromosome partitioning protein ParB</fullName>
    </submittedName>
</protein>
<dbReference type="GO" id="GO:0045881">
    <property type="term" value="P:positive regulation of sporulation resulting in formation of a cellular spore"/>
    <property type="evidence" value="ECO:0007669"/>
    <property type="project" value="TreeGrafter"/>
</dbReference>
<dbReference type="InterPro" id="IPR041468">
    <property type="entry name" value="HTH_ParB/Spo0J"/>
</dbReference>